<dbReference type="SUPFAM" id="SSF57667">
    <property type="entry name" value="beta-beta-alpha zinc fingers"/>
    <property type="match status" value="1"/>
</dbReference>
<keyword evidence="9" id="KW-0804">Transcription</keyword>
<evidence type="ECO:0000256" key="6">
    <source>
        <dbReference type="ARBA" id="ARBA00022833"/>
    </source>
</evidence>
<evidence type="ECO:0000256" key="8">
    <source>
        <dbReference type="ARBA" id="ARBA00023125"/>
    </source>
</evidence>
<gene>
    <name evidence="14" type="ORF">BSTOLATCC_MIC46814</name>
</gene>
<evidence type="ECO:0000313" key="14">
    <source>
        <dbReference type="EMBL" id="CAG9328824.1"/>
    </source>
</evidence>
<accession>A0AAU9JUM8</accession>
<evidence type="ECO:0000256" key="3">
    <source>
        <dbReference type="ARBA" id="ARBA00022723"/>
    </source>
</evidence>
<dbReference type="Gene3D" id="3.30.160.60">
    <property type="entry name" value="Classic Zinc Finger"/>
    <property type="match status" value="2"/>
</dbReference>
<feature type="domain" description="C2H2-type" evidence="13">
    <location>
        <begin position="38"/>
        <end position="61"/>
    </location>
</feature>
<dbReference type="InterPro" id="IPR036236">
    <property type="entry name" value="Znf_C2H2_sf"/>
</dbReference>
<keyword evidence="3" id="KW-0479">Metal-binding</keyword>
<dbReference type="PANTHER" id="PTHR24394:SF44">
    <property type="entry name" value="ZINC FINGER PROTEIN 271-LIKE"/>
    <property type="match status" value="1"/>
</dbReference>
<evidence type="ECO:0000256" key="12">
    <source>
        <dbReference type="SAM" id="MobiDB-lite"/>
    </source>
</evidence>
<organism evidence="14 15">
    <name type="scientific">Blepharisma stoltei</name>
    <dbReference type="NCBI Taxonomy" id="1481888"/>
    <lineage>
        <taxon>Eukaryota</taxon>
        <taxon>Sar</taxon>
        <taxon>Alveolata</taxon>
        <taxon>Ciliophora</taxon>
        <taxon>Postciliodesmatophora</taxon>
        <taxon>Heterotrichea</taxon>
        <taxon>Heterotrichida</taxon>
        <taxon>Blepharismidae</taxon>
        <taxon>Blepharisma</taxon>
    </lineage>
</organism>
<dbReference type="EMBL" id="CAJZBQ010000046">
    <property type="protein sequence ID" value="CAG9328824.1"/>
    <property type="molecule type" value="Genomic_DNA"/>
</dbReference>
<comment type="similarity">
    <text evidence="2">Belongs to the krueppel C2H2-type zinc-finger protein family.</text>
</comment>
<evidence type="ECO:0000259" key="13">
    <source>
        <dbReference type="PROSITE" id="PS50157"/>
    </source>
</evidence>
<evidence type="ECO:0000256" key="9">
    <source>
        <dbReference type="ARBA" id="ARBA00023163"/>
    </source>
</evidence>
<dbReference type="PROSITE" id="PS00028">
    <property type="entry name" value="ZINC_FINGER_C2H2_1"/>
    <property type="match status" value="2"/>
</dbReference>
<dbReference type="Pfam" id="PF00096">
    <property type="entry name" value="zf-C2H2"/>
    <property type="match status" value="2"/>
</dbReference>
<keyword evidence="15" id="KW-1185">Reference proteome</keyword>
<comment type="subcellular location">
    <subcellularLocation>
        <location evidence="1">Nucleus</location>
    </subcellularLocation>
</comment>
<proteinExistence type="inferred from homology"/>
<dbReference type="Proteomes" id="UP001162131">
    <property type="component" value="Unassembled WGS sequence"/>
</dbReference>
<dbReference type="AlphaFoldDB" id="A0AAU9JUM8"/>
<keyword evidence="10" id="KW-0539">Nucleus</keyword>
<evidence type="ECO:0000256" key="1">
    <source>
        <dbReference type="ARBA" id="ARBA00004123"/>
    </source>
</evidence>
<dbReference type="SMART" id="SM00355">
    <property type="entry name" value="ZnF_C2H2"/>
    <property type="match status" value="2"/>
</dbReference>
<evidence type="ECO:0000256" key="11">
    <source>
        <dbReference type="PROSITE-ProRule" id="PRU00042"/>
    </source>
</evidence>
<sequence>MSSLNEERPFICDMCPLRFKRKQYLQRHMAVHSGDRNFVCEACHKTYKYKKGLNRHISKTHVDYWKELKKTHPKRKPSKPPMEKPQIKEETPAMNPTQEQLRVMWFFAMMSMQYFLCYAGRTNNNL</sequence>
<dbReference type="FunFam" id="3.30.160.60:FF:001156">
    <property type="entry name" value="Zinc finger protein 407"/>
    <property type="match status" value="1"/>
</dbReference>
<protein>
    <recommendedName>
        <fullName evidence="13">C2H2-type domain-containing protein</fullName>
    </recommendedName>
</protein>
<dbReference type="GO" id="GO:0003677">
    <property type="term" value="F:DNA binding"/>
    <property type="evidence" value="ECO:0007669"/>
    <property type="project" value="UniProtKB-KW"/>
</dbReference>
<evidence type="ECO:0000256" key="10">
    <source>
        <dbReference type="ARBA" id="ARBA00023242"/>
    </source>
</evidence>
<dbReference type="PROSITE" id="PS50157">
    <property type="entry name" value="ZINC_FINGER_C2H2_2"/>
    <property type="match status" value="2"/>
</dbReference>
<keyword evidence="7" id="KW-0805">Transcription regulation</keyword>
<feature type="region of interest" description="Disordered" evidence="12">
    <location>
        <begin position="68"/>
        <end position="95"/>
    </location>
</feature>
<evidence type="ECO:0000256" key="5">
    <source>
        <dbReference type="ARBA" id="ARBA00022771"/>
    </source>
</evidence>
<dbReference type="PANTHER" id="PTHR24394">
    <property type="entry name" value="ZINC FINGER PROTEIN"/>
    <property type="match status" value="1"/>
</dbReference>
<dbReference type="GO" id="GO:0008270">
    <property type="term" value="F:zinc ion binding"/>
    <property type="evidence" value="ECO:0007669"/>
    <property type="project" value="UniProtKB-KW"/>
</dbReference>
<keyword evidence="5 11" id="KW-0863">Zinc-finger</keyword>
<keyword evidence="6" id="KW-0862">Zinc</keyword>
<evidence type="ECO:0000256" key="7">
    <source>
        <dbReference type="ARBA" id="ARBA00023015"/>
    </source>
</evidence>
<evidence type="ECO:0000256" key="4">
    <source>
        <dbReference type="ARBA" id="ARBA00022737"/>
    </source>
</evidence>
<dbReference type="InterPro" id="IPR013087">
    <property type="entry name" value="Znf_C2H2_type"/>
</dbReference>
<reference evidence="14" key="1">
    <citation type="submission" date="2021-09" db="EMBL/GenBank/DDBJ databases">
        <authorList>
            <consortium name="AG Swart"/>
            <person name="Singh M."/>
            <person name="Singh A."/>
            <person name="Seah K."/>
            <person name="Emmerich C."/>
        </authorList>
    </citation>
    <scope>NUCLEOTIDE SEQUENCE</scope>
    <source>
        <strain evidence="14">ATCC30299</strain>
    </source>
</reference>
<feature type="domain" description="C2H2-type" evidence="13">
    <location>
        <begin position="10"/>
        <end position="37"/>
    </location>
</feature>
<comment type="caution">
    <text evidence="14">The sequence shown here is derived from an EMBL/GenBank/DDBJ whole genome shotgun (WGS) entry which is preliminary data.</text>
</comment>
<name>A0AAU9JUM8_9CILI</name>
<evidence type="ECO:0000256" key="2">
    <source>
        <dbReference type="ARBA" id="ARBA00006991"/>
    </source>
</evidence>
<keyword evidence="8" id="KW-0238">DNA-binding</keyword>
<feature type="compositionally biased region" description="Basic and acidic residues" evidence="12">
    <location>
        <begin position="81"/>
        <end position="91"/>
    </location>
</feature>
<dbReference type="GO" id="GO:0000981">
    <property type="term" value="F:DNA-binding transcription factor activity, RNA polymerase II-specific"/>
    <property type="evidence" value="ECO:0007669"/>
    <property type="project" value="TreeGrafter"/>
</dbReference>
<evidence type="ECO:0000313" key="15">
    <source>
        <dbReference type="Proteomes" id="UP001162131"/>
    </source>
</evidence>
<keyword evidence="4" id="KW-0677">Repeat</keyword>
<dbReference type="GO" id="GO:0005634">
    <property type="term" value="C:nucleus"/>
    <property type="evidence" value="ECO:0007669"/>
    <property type="project" value="UniProtKB-SubCell"/>
</dbReference>